<dbReference type="RefSeq" id="WP_075048609.1">
    <property type="nucleotide sequence ID" value="NZ_CP012328.1"/>
</dbReference>
<gene>
    <name evidence="2" type="ORF">STURON_00787</name>
</gene>
<keyword evidence="3" id="KW-1185">Reference proteome</keyword>
<dbReference type="KEGG" id="stur:STURON_00787"/>
<proteinExistence type="predicted"/>
<name>A0A0K1P6V9_9MOLU</name>
<keyword evidence="1" id="KW-1133">Transmembrane helix</keyword>
<sequence length="145" mass="17323">MKKVFLSIWKINIIGYLLLSITQIIILVFGIIDITYSIKNNKEPIIFSYNDLTIYIILFFFEVLIFQIRVKFIQVFKYNIETNKKIFITNLFMLFVPVVSFLSYIIFIIFNQKQFKLKSINLNNDETYNLISIGKYDEFKDKVAK</sequence>
<dbReference type="Proteomes" id="UP000067243">
    <property type="component" value="Chromosome"/>
</dbReference>
<dbReference type="PATRIC" id="fig|216946.3.peg.816"/>
<keyword evidence="1" id="KW-0812">Transmembrane</keyword>
<reference evidence="2 3" key="1">
    <citation type="journal article" date="2015" name="Genome Announc.">
        <title>Complete Genome Sequence of Spiroplasma turonicum Strain Tab4cT, a Parasite of a Horse Fly, Haematopota sp. (Diptera: Tabanidae).</title>
        <authorList>
            <person name="Davis R.E."/>
            <person name="Shao J."/>
            <person name="Zhao Y."/>
            <person name="Gasparich G.E."/>
            <person name="Gaynor B.J."/>
            <person name="Donofrio N."/>
        </authorList>
    </citation>
    <scope>NUCLEOTIDE SEQUENCE [LARGE SCALE GENOMIC DNA]</scope>
    <source>
        <strain evidence="2 3">Tab4c</strain>
    </source>
</reference>
<evidence type="ECO:0000313" key="2">
    <source>
        <dbReference type="EMBL" id="AKU80033.1"/>
    </source>
</evidence>
<feature type="transmembrane region" description="Helical" evidence="1">
    <location>
        <begin position="52"/>
        <end position="70"/>
    </location>
</feature>
<evidence type="ECO:0008006" key="4">
    <source>
        <dbReference type="Google" id="ProtNLM"/>
    </source>
</evidence>
<feature type="transmembrane region" description="Helical" evidence="1">
    <location>
        <begin position="91"/>
        <end position="110"/>
    </location>
</feature>
<keyword evidence="1" id="KW-0472">Membrane</keyword>
<organism evidence="2 3">
    <name type="scientific">Spiroplasma turonicum</name>
    <dbReference type="NCBI Taxonomy" id="216946"/>
    <lineage>
        <taxon>Bacteria</taxon>
        <taxon>Bacillati</taxon>
        <taxon>Mycoplasmatota</taxon>
        <taxon>Mollicutes</taxon>
        <taxon>Entomoplasmatales</taxon>
        <taxon>Spiroplasmataceae</taxon>
        <taxon>Spiroplasma</taxon>
    </lineage>
</organism>
<dbReference type="EMBL" id="CP012328">
    <property type="protein sequence ID" value="AKU80033.1"/>
    <property type="molecule type" value="Genomic_DNA"/>
</dbReference>
<evidence type="ECO:0000256" key="1">
    <source>
        <dbReference type="SAM" id="Phobius"/>
    </source>
</evidence>
<feature type="transmembrane region" description="Helical" evidence="1">
    <location>
        <begin position="12"/>
        <end position="32"/>
    </location>
</feature>
<protein>
    <recommendedName>
        <fullName evidence="4">Transmembrane protein</fullName>
    </recommendedName>
</protein>
<evidence type="ECO:0000313" key="3">
    <source>
        <dbReference type="Proteomes" id="UP000067243"/>
    </source>
</evidence>
<accession>A0A0K1P6V9</accession>
<dbReference type="AlphaFoldDB" id="A0A0K1P6V9"/>